<dbReference type="AlphaFoldDB" id="A0AAW0F5K0"/>
<reference evidence="4 5" key="1">
    <citation type="journal article" date="2021" name="MBio">
        <title>A New Model Trypanosomatid, Novymonas esmeraldas: Genomic Perception of Its 'Candidatus Pandoraea novymonadis' Endosymbiont.</title>
        <authorList>
            <person name="Zakharova A."/>
            <person name="Saura A."/>
            <person name="Butenko A."/>
            <person name="Podesvova L."/>
            <person name="Warmusova S."/>
            <person name="Kostygov A.Y."/>
            <person name="Nenarokova A."/>
            <person name="Lukes J."/>
            <person name="Opperdoes F.R."/>
            <person name="Yurchenko V."/>
        </authorList>
    </citation>
    <scope>NUCLEOTIDE SEQUENCE [LARGE SCALE GENOMIC DNA]</scope>
    <source>
        <strain evidence="4 5">E262AT.01</strain>
    </source>
</reference>
<feature type="region of interest" description="Disordered" evidence="3">
    <location>
        <begin position="105"/>
        <end position="141"/>
    </location>
</feature>
<evidence type="ECO:0000313" key="5">
    <source>
        <dbReference type="Proteomes" id="UP001430356"/>
    </source>
</evidence>
<dbReference type="PRINTS" id="PR00633">
    <property type="entry name" value="RCCNDNSATION"/>
</dbReference>
<dbReference type="InterPro" id="IPR051709">
    <property type="entry name" value="Ub-ligase/GTPase-reg"/>
</dbReference>
<evidence type="ECO:0000256" key="1">
    <source>
        <dbReference type="ARBA" id="ARBA00022737"/>
    </source>
</evidence>
<keyword evidence="1" id="KW-0677">Repeat</keyword>
<sequence>MLRRLHTRVIGMGSVCGLAPSPPAELFLKTLPPPSDVDPDKYRRFEREEEEDQRAPRRPSSAAAVQRAPEPFFDVVDAAAGHKHVAMLTREGNLITVGDNRYGQTGALNSDGDEDGGATAAPTHPRGNGSGTSGGTSGGAVRTSSVVADLDPLYIDLDGAFAPTHTAAAARVACGSNFTLVYQRGGRRVIAFGNNHMGQLGVGNKQRVDGARGFAEWDPTAPWWPAGRAAVLESVHCGFNHAVARLTDGGLYAFGSNNWGELGIGSSDAPMAPTRIALFEERGLSVAKVALGNSFTLFLTTEGRVYGCGATNGGQLPPNTFDPVPIPLTRSFQQQWGGAVDGAPRLIRVKDIACVGSLAVFVSAKNELLVQGSLSEYGVTIASPRFTAVDQTAALAHFAARMGGAATTAAGDYDIVGLVGGPSTLLVRYRNGCVAALGANTEGQLHNVTKVLNGKRVNLAPAFKATELFPMLVPATPLWDTAWFTSGKGFNLLFDNNEAYRVPESTAPIELPPGSGNARRIALSRQQRLRESLK</sequence>
<evidence type="ECO:0000256" key="3">
    <source>
        <dbReference type="SAM" id="MobiDB-lite"/>
    </source>
</evidence>
<dbReference type="Proteomes" id="UP001430356">
    <property type="component" value="Unassembled WGS sequence"/>
</dbReference>
<gene>
    <name evidence="4" type="ORF">NESM_000219000</name>
</gene>
<evidence type="ECO:0000313" key="4">
    <source>
        <dbReference type="EMBL" id="KAK7201548.1"/>
    </source>
</evidence>
<evidence type="ECO:0000256" key="2">
    <source>
        <dbReference type="PROSITE-ProRule" id="PRU00235"/>
    </source>
</evidence>
<keyword evidence="5" id="KW-1185">Reference proteome</keyword>
<feature type="region of interest" description="Disordered" evidence="3">
    <location>
        <begin position="45"/>
        <end position="66"/>
    </location>
</feature>
<feature type="compositionally biased region" description="Gly residues" evidence="3">
    <location>
        <begin position="128"/>
        <end position="138"/>
    </location>
</feature>
<dbReference type="PANTHER" id="PTHR45622">
    <property type="entry name" value="UBIQUITIN-PROTEIN LIGASE E3A-RELATED"/>
    <property type="match status" value="1"/>
</dbReference>
<dbReference type="Pfam" id="PF13540">
    <property type="entry name" value="RCC1_2"/>
    <property type="match status" value="1"/>
</dbReference>
<dbReference type="Gene3D" id="2.130.10.30">
    <property type="entry name" value="Regulator of chromosome condensation 1/beta-lactamase-inhibitor protein II"/>
    <property type="match status" value="2"/>
</dbReference>
<dbReference type="SUPFAM" id="SSF50985">
    <property type="entry name" value="RCC1/BLIP-II"/>
    <property type="match status" value="1"/>
</dbReference>
<dbReference type="PROSITE" id="PS50012">
    <property type="entry name" value="RCC1_3"/>
    <property type="match status" value="2"/>
</dbReference>
<feature type="repeat" description="RCC1" evidence="2">
    <location>
        <begin position="187"/>
        <end position="248"/>
    </location>
</feature>
<comment type="caution">
    <text evidence="4">The sequence shown here is derived from an EMBL/GenBank/DDBJ whole genome shotgun (WGS) entry which is preliminary data.</text>
</comment>
<dbReference type="EMBL" id="JAECZO010000016">
    <property type="protein sequence ID" value="KAK7201548.1"/>
    <property type="molecule type" value="Genomic_DNA"/>
</dbReference>
<name>A0AAW0F5K0_9TRYP</name>
<protein>
    <submittedName>
        <fullName evidence="4">Regulator of chromosome condensation (RCC1) repeat</fullName>
    </submittedName>
</protein>
<proteinExistence type="predicted"/>
<feature type="repeat" description="RCC1" evidence="2">
    <location>
        <begin position="249"/>
        <end position="302"/>
    </location>
</feature>
<dbReference type="Pfam" id="PF00415">
    <property type="entry name" value="RCC1"/>
    <property type="match status" value="1"/>
</dbReference>
<accession>A0AAW0F5K0</accession>
<organism evidence="4 5">
    <name type="scientific">Novymonas esmeraldas</name>
    <dbReference type="NCBI Taxonomy" id="1808958"/>
    <lineage>
        <taxon>Eukaryota</taxon>
        <taxon>Discoba</taxon>
        <taxon>Euglenozoa</taxon>
        <taxon>Kinetoplastea</taxon>
        <taxon>Metakinetoplastina</taxon>
        <taxon>Trypanosomatida</taxon>
        <taxon>Trypanosomatidae</taxon>
        <taxon>Novymonas</taxon>
    </lineage>
</organism>
<dbReference type="PANTHER" id="PTHR45622:SF58">
    <property type="entry name" value="REGULATOR OF CHROMOSOME CONDENSATION DOMAIN-CONTAINING PROTEIN"/>
    <property type="match status" value="1"/>
</dbReference>
<dbReference type="InterPro" id="IPR000408">
    <property type="entry name" value="Reg_chr_condens"/>
</dbReference>
<dbReference type="InterPro" id="IPR009091">
    <property type="entry name" value="RCC1/BLIP-II"/>
</dbReference>